<comment type="caution">
    <text evidence="2">The sequence shown here is derived from an EMBL/GenBank/DDBJ whole genome shotgun (WGS) entry which is preliminary data.</text>
</comment>
<name>A0ABW9KYY6_XANCT</name>
<gene>
    <name evidence="2" type="ORF">ACK3FC_14395</name>
</gene>
<evidence type="ECO:0000313" key="2">
    <source>
        <dbReference type="EMBL" id="MFN6508379.1"/>
    </source>
</evidence>
<protein>
    <recommendedName>
        <fullName evidence="4">Transcriptional regulator</fullName>
    </recommendedName>
</protein>
<dbReference type="EMBL" id="JBKAMQ010000002">
    <property type="protein sequence ID" value="MFN6508379.1"/>
    <property type="molecule type" value="Genomic_DNA"/>
</dbReference>
<organism evidence="2 3">
    <name type="scientific">Xanthomonas translucens pv. translucens</name>
    <dbReference type="NCBI Taxonomy" id="134875"/>
    <lineage>
        <taxon>Bacteria</taxon>
        <taxon>Pseudomonadati</taxon>
        <taxon>Pseudomonadota</taxon>
        <taxon>Gammaproteobacteria</taxon>
        <taxon>Lysobacterales</taxon>
        <taxon>Lysobacteraceae</taxon>
        <taxon>Xanthomonas</taxon>
        <taxon>Xanthomonas translucens group</taxon>
    </lineage>
</organism>
<reference evidence="2 3" key="1">
    <citation type="submission" date="2024-12" db="EMBL/GenBank/DDBJ databases">
        <authorList>
            <person name="Alaofin S."/>
            <person name="Velasco D."/>
            <person name="Li D."/>
            <person name="Baldwin T."/>
            <person name="Liu Z."/>
            <person name="Schachterle J.K."/>
        </authorList>
    </citation>
    <scope>NUCLEOTIDE SEQUENCE [LARGE SCALE GENOMIC DNA]</scope>
    <source>
        <strain evidence="2 3">B1</strain>
    </source>
</reference>
<evidence type="ECO:0008006" key="4">
    <source>
        <dbReference type="Google" id="ProtNLM"/>
    </source>
</evidence>
<feature type="region of interest" description="Disordered" evidence="1">
    <location>
        <begin position="30"/>
        <end position="57"/>
    </location>
</feature>
<evidence type="ECO:0000256" key="1">
    <source>
        <dbReference type="SAM" id="MobiDB-lite"/>
    </source>
</evidence>
<dbReference type="Proteomes" id="UP001635788">
    <property type="component" value="Unassembled WGS sequence"/>
</dbReference>
<proteinExistence type="predicted"/>
<sequence>MRRKAATGCATTCSFSAGTAHRLRNAALRKQSIGKKISAPQKPPGTRTQHAGALPAA</sequence>
<evidence type="ECO:0000313" key="3">
    <source>
        <dbReference type="Proteomes" id="UP001635788"/>
    </source>
</evidence>
<accession>A0ABW9KYY6</accession>
<dbReference type="RefSeq" id="WP_155646689.1">
    <property type="nucleotide sequence ID" value="NZ_CP064001.1"/>
</dbReference>
<keyword evidence="3" id="KW-1185">Reference proteome</keyword>